<organism evidence="3 4">
    <name type="scientific">Podospora aff. communis PSN243</name>
    <dbReference type="NCBI Taxonomy" id="3040156"/>
    <lineage>
        <taxon>Eukaryota</taxon>
        <taxon>Fungi</taxon>
        <taxon>Dikarya</taxon>
        <taxon>Ascomycota</taxon>
        <taxon>Pezizomycotina</taxon>
        <taxon>Sordariomycetes</taxon>
        <taxon>Sordariomycetidae</taxon>
        <taxon>Sordariales</taxon>
        <taxon>Podosporaceae</taxon>
        <taxon>Podospora</taxon>
    </lineage>
</organism>
<feature type="transmembrane region" description="Helical" evidence="2">
    <location>
        <begin position="264"/>
        <end position="285"/>
    </location>
</feature>
<evidence type="ECO:0000313" key="3">
    <source>
        <dbReference type="EMBL" id="KAK4446708.1"/>
    </source>
</evidence>
<feature type="region of interest" description="Disordered" evidence="1">
    <location>
        <begin position="227"/>
        <end position="256"/>
    </location>
</feature>
<reference evidence="3" key="2">
    <citation type="submission" date="2023-05" db="EMBL/GenBank/DDBJ databases">
        <authorList>
            <consortium name="Lawrence Berkeley National Laboratory"/>
            <person name="Steindorff A."/>
            <person name="Hensen N."/>
            <person name="Bonometti L."/>
            <person name="Westerberg I."/>
            <person name="Brannstrom I.O."/>
            <person name="Guillou S."/>
            <person name="Cros-Aarteil S."/>
            <person name="Calhoun S."/>
            <person name="Haridas S."/>
            <person name="Kuo A."/>
            <person name="Mondo S."/>
            <person name="Pangilinan J."/>
            <person name="Riley R."/>
            <person name="Labutti K."/>
            <person name="Andreopoulos B."/>
            <person name="Lipzen A."/>
            <person name="Chen C."/>
            <person name="Yanf M."/>
            <person name="Daum C."/>
            <person name="Ng V."/>
            <person name="Clum A."/>
            <person name="Ohm R."/>
            <person name="Martin F."/>
            <person name="Silar P."/>
            <person name="Natvig D."/>
            <person name="Lalanne C."/>
            <person name="Gautier V."/>
            <person name="Ament-Velasquez S.L."/>
            <person name="Kruys A."/>
            <person name="Hutchinson M.I."/>
            <person name="Powell A.J."/>
            <person name="Barry K."/>
            <person name="Miller A.N."/>
            <person name="Grigoriev I.V."/>
            <person name="Debuchy R."/>
            <person name="Gladieux P."/>
            <person name="Thoren M.H."/>
            <person name="Johannesson H."/>
        </authorList>
    </citation>
    <scope>NUCLEOTIDE SEQUENCE</scope>
    <source>
        <strain evidence="3">PSN243</strain>
    </source>
</reference>
<feature type="compositionally biased region" description="Low complexity" evidence="1">
    <location>
        <begin position="312"/>
        <end position="323"/>
    </location>
</feature>
<reference evidence="3" key="1">
    <citation type="journal article" date="2023" name="Mol. Phylogenet. Evol.">
        <title>Genome-scale phylogeny and comparative genomics of the fungal order Sordariales.</title>
        <authorList>
            <person name="Hensen N."/>
            <person name="Bonometti L."/>
            <person name="Westerberg I."/>
            <person name="Brannstrom I.O."/>
            <person name="Guillou S."/>
            <person name="Cros-Aarteil S."/>
            <person name="Calhoun S."/>
            <person name="Haridas S."/>
            <person name="Kuo A."/>
            <person name="Mondo S."/>
            <person name="Pangilinan J."/>
            <person name="Riley R."/>
            <person name="LaButti K."/>
            <person name="Andreopoulos B."/>
            <person name="Lipzen A."/>
            <person name="Chen C."/>
            <person name="Yan M."/>
            <person name="Daum C."/>
            <person name="Ng V."/>
            <person name="Clum A."/>
            <person name="Steindorff A."/>
            <person name="Ohm R.A."/>
            <person name="Martin F."/>
            <person name="Silar P."/>
            <person name="Natvig D.O."/>
            <person name="Lalanne C."/>
            <person name="Gautier V."/>
            <person name="Ament-Velasquez S.L."/>
            <person name="Kruys A."/>
            <person name="Hutchinson M.I."/>
            <person name="Powell A.J."/>
            <person name="Barry K."/>
            <person name="Miller A.N."/>
            <person name="Grigoriev I.V."/>
            <person name="Debuchy R."/>
            <person name="Gladieux P."/>
            <person name="Hiltunen Thoren M."/>
            <person name="Johannesson H."/>
        </authorList>
    </citation>
    <scope>NUCLEOTIDE SEQUENCE</scope>
    <source>
        <strain evidence="3">PSN243</strain>
    </source>
</reference>
<dbReference type="AlphaFoldDB" id="A0AAV9GE73"/>
<gene>
    <name evidence="3" type="ORF">QBC34DRAFT_147735</name>
</gene>
<protein>
    <submittedName>
        <fullName evidence="3">Uncharacterized protein</fullName>
    </submittedName>
</protein>
<name>A0AAV9GE73_9PEZI</name>
<sequence>MPRNSSIRHPLTTTFTPPSDCNNMQFRSGDWGGGTFFFVPEHHVCRRTCYPPQNVDTAMDLYGIFYSPGLLCPSGHTTAGSFFRDGTATTGFFVISSRTTQLDFYPSTRSSYLNMLYPLSTLAVGETGAFCCLFGYDLDLESLPYCWRTINTPTTIGVYGCSGHGGGSAYLFATTTTTITLASNLPFTLSQTVTGTHTASFATLSTTSPIFMHYVVQLQWQQSDLPTVASPTTAPSMSATASSPSRGPEETQSGVGTLSTGAKVGIGVSAGLAGLLALILAVIFIRRYRGGRLPYISTLSHGPNDLQPETLSGVGSPSSVGSGLANPVSPTSVNSIPPRALPPHDGAAGSGYGIYATPTPVVGWTQARGALRAAEADEGMLRVGAGGYGRSELEVR</sequence>
<feature type="compositionally biased region" description="Low complexity" evidence="1">
    <location>
        <begin position="227"/>
        <end position="245"/>
    </location>
</feature>
<evidence type="ECO:0000256" key="2">
    <source>
        <dbReference type="SAM" id="Phobius"/>
    </source>
</evidence>
<keyword evidence="2" id="KW-1133">Transmembrane helix</keyword>
<comment type="caution">
    <text evidence="3">The sequence shown here is derived from an EMBL/GenBank/DDBJ whole genome shotgun (WGS) entry which is preliminary data.</text>
</comment>
<keyword evidence="2" id="KW-0812">Transmembrane</keyword>
<feature type="region of interest" description="Disordered" evidence="1">
    <location>
        <begin position="311"/>
        <end position="332"/>
    </location>
</feature>
<keyword evidence="4" id="KW-1185">Reference proteome</keyword>
<accession>A0AAV9GE73</accession>
<keyword evidence="2" id="KW-0472">Membrane</keyword>
<dbReference type="EMBL" id="MU865955">
    <property type="protein sequence ID" value="KAK4446708.1"/>
    <property type="molecule type" value="Genomic_DNA"/>
</dbReference>
<evidence type="ECO:0000313" key="4">
    <source>
        <dbReference type="Proteomes" id="UP001321760"/>
    </source>
</evidence>
<evidence type="ECO:0000256" key="1">
    <source>
        <dbReference type="SAM" id="MobiDB-lite"/>
    </source>
</evidence>
<proteinExistence type="predicted"/>
<dbReference type="Proteomes" id="UP001321760">
    <property type="component" value="Unassembled WGS sequence"/>
</dbReference>